<keyword evidence="3" id="KW-0788">Thiol protease</keyword>
<evidence type="ECO:0000313" key="7">
    <source>
        <dbReference type="Proteomes" id="UP000468531"/>
    </source>
</evidence>
<dbReference type="CDD" id="cd20497">
    <property type="entry name" value="C58_YopT-like"/>
    <property type="match status" value="1"/>
</dbReference>
<evidence type="ECO:0000313" key="6">
    <source>
        <dbReference type="EMBL" id="NEU94302.1"/>
    </source>
</evidence>
<dbReference type="SUPFAM" id="SSF54001">
    <property type="entry name" value="Cysteine proteinases"/>
    <property type="match status" value="1"/>
</dbReference>
<dbReference type="GO" id="GO:0004197">
    <property type="term" value="F:cysteine-type endopeptidase activity"/>
    <property type="evidence" value="ECO:0007669"/>
    <property type="project" value="InterPro"/>
</dbReference>
<gene>
    <name evidence="6" type="ORF">FNJ47_00270</name>
</gene>
<organism evidence="6 7">
    <name type="scientific">Bradyrhizobium uaiense</name>
    <dbReference type="NCBI Taxonomy" id="2594946"/>
    <lineage>
        <taxon>Bacteria</taxon>
        <taxon>Pseudomonadati</taxon>
        <taxon>Pseudomonadota</taxon>
        <taxon>Alphaproteobacteria</taxon>
        <taxon>Hyphomicrobiales</taxon>
        <taxon>Nitrobacteraceae</taxon>
        <taxon>Bradyrhizobium</taxon>
    </lineage>
</organism>
<evidence type="ECO:0000256" key="1">
    <source>
        <dbReference type="ARBA" id="ARBA00022670"/>
    </source>
</evidence>
<dbReference type="RefSeq" id="WP_163149290.1">
    <property type="nucleotide sequence ID" value="NZ_VKHP01000001.1"/>
</dbReference>
<dbReference type="AlphaFoldDB" id="A0A6P1BA43"/>
<evidence type="ECO:0000256" key="4">
    <source>
        <dbReference type="SAM" id="MobiDB-lite"/>
    </source>
</evidence>
<dbReference type="InterPro" id="IPR038765">
    <property type="entry name" value="Papain-like_cys_pep_sf"/>
</dbReference>
<feature type="compositionally biased region" description="Low complexity" evidence="4">
    <location>
        <begin position="68"/>
        <end position="84"/>
    </location>
</feature>
<sequence>MYNPVTGQATSANQADELSQYADNSNFEQAFTDLAHGESLPAEELSDKMGLCCSRPHTSDANVHTPVSSDLATSSLSSDSNPASPAEPNRPLFQYRTTELPGANVGGICVGLAAEWLLNLGSSPSSRMSALVPGAQNHASAVVRQQRYEDLKALLRSDRAGGSHNLQAKTTMLREAGLEPADAQTRYKFGTSSRIGRIVNEVTHDPSVYLIGLRFAAGGAHTIASSTSNGMTTLFDPNYGEFTVRSGQMGGLFKSLGDRYSNVNGLDISMVVTQRIT</sequence>
<reference evidence="6 7" key="1">
    <citation type="journal article" date="2020" name="Arch. Microbiol.">
        <title>Bradyrhizobium uaiense sp. nov., a new highly efficient cowpea symbiont.</title>
        <authorList>
            <person name="Cabral Michel D."/>
            <person name="Azarias Guimaraes A."/>
            <person name="Martins da Costa E."/>
            <person name="Soares de Carvalho T."/>
            <person name="Balsanelli E."/>
            <person name="Willems A."/>
            <person name="Maltempi de Souza E."/>
            <person name="de Souza Moreira F.M."/>
        </authorList>
    </citation>
    <scope>NUCLEOTIDE SEQUENCE [LARGE SCALE GENOMIC DNA]</scope>
    <source>
        <strain evidence="6 7">UFLA 03-164</strain>
    </source>
</reference>
<feature type="region of interest" description="Disordered" evidence="4">
    <location>
        <begin position="59"/>
        <end position="90"/>
    </location>
</feature>
<dbReference type="NCBIfam" id="TIGR01586">
    <property type="entry name" value="yopT_cys_prot"/>
    <property type="match status" value="1"/>
</dbReference>
<dbReference type="Gene3D" id="3.90.70.20">
    <property type="match status" value="1"/>
</dbReference>
<protein>
    <submittedName>
        <fullName evidence="6">YopT-type cysteine protease domain-containing protein</fullName>
    </submittedName>
</protein>
<comment type="caution">
    <text evidence="6">The sequence shown here is derived from an EMBL/GenBank/DDBJ whole genome shotgun (WGS) entry which is preliminary data.</text>
</comment>
<name>A0A6P1BA43_9BRAD</name>
<keyword evidence="7" id="KW-1185">Reference proteome</keyword>
<proteinExistence type="predicted"/>
<keyword evidence="1 6" id="KW-0645">Protease</keyword>
<accession>A0A6P1BA43</accession>
<feature type="region of interest" description="Disordered" evidence="4">
    <location>
        <begin position="1"/>
        <end position="24"/>
    </location>
</feature>
<feature type="domain" description="Peptidase C58 YopT-type" evidence="5">
    <location>
        <begin position="92"/>
        <end position="275"/>
    </location>
</feature>
<keyword evidence="2" id="KW-0378">Hydrolase</keyword>
<evidence type="ECO:0000256" key="2">
    <source>
        <dbReference type="ARBA" id="ARBA00022801"/>
    </source>
</evidence>
<dbReference type="Pfam" id="PF03543">
    <property type="entry name" value="Peptidase_C58"/>
    <property type="match status" value="1"/>
</dbReference>
<dbReference type="GO" id="GO:0006508">
    <property type="term" value="P:proteolysis"/>
    <property type="evidence" value="ECO:0007669"/>
    <property type="project" value="UniProtKB-KW"/>
</dbReference>
<dbReference type="EMBL" id="VKHP01000001">
    <property type="protein sequence ID" value="NEU94302.1"/>
    <property type="molecule type" value="Genomic_DNA"/>
</dbReference>
<evidence type="ECO:0000256" key="3">
    <source>
        <dbReference type="ARBA" id="ARBA00022807"/>
    </source>
</evidence>
<dbReference type="Proteomes" id="UP000468531">
    <property type="component" value="Unassembled WGS sequence"/>
</dbReference>
<dbReference type="InterPro" id="IPR006473">
    <property type="entry name" value="Peptidase_C58_Yopt"/>
</dbReference>
<evidence type="ECO:0000259" key="5">
    <source>
        <dbReference type="Pfam" id="PF03543"/>
    </source>
</evidence>